<dbReference type="InterPro" id="IPR036779">
    <property type="entry name" value="LysM_dom_sf"/>
</dbReference>
<name>A0ABQ4KPB2_9BACI</name>
<dbReference type="PROSITE" id="PS51782">
    <property type="entry name" value="LYSM"/>
    <property type="match status" value="2"/>
</dbReference>
<dbReference type="EMBL" id="BORB01000059">
    <property type="protein sequence ID" value="GIN59753.1"/>
    <property type="molecule type" value="Genomic_DNA"/>
</dbReference>
<dbReference type="InterPro" id="IPR010611">
    <property type="entry name" value="3D_dom"/>
</dbReference>
<dbReference type="Pfam" id="PF01476">
    <property type="entry name" value="LysM"/>
    <property type="match status" value="2"/>
</dbReference>
<dbReference type="InterPro" id="IPR051933">
    <property type="entry name" value="Resuscitation_pf_RpfB"/>
</dbReference>
<evidence type="ECO:0000256" key="3">
    <source>
        <dbReference type="SAM" id="SignalP"/>
    </source>
</evidence>
<sequence>MKKSLIAMAAAITVTGIGVNSVSAATYEVQEGDSLWSISHNEGTTVDHLKELNNLSSDIILPNQTLALDAQGAEEIYKVEAGDSLWDISRTYNVTIKQLKEWNELDGDTIHPGQELHIQVNNKVVENNQPQQKESKAVPAQSQKVEQTKAEPVQTDNEPAGKEMTVTATAYTASCNGCSGVTATGIDLKKKPDQKVIAVDPKVIPLGSKVHVEGYGTAVAGDTGGAIKGNKIDIFMPAKADATKFGVRSVKIKVLD</sequence>
<dbReference type="Gene3D" id="3.10.350.10">
    <property type="entry name" value="LysM domain"/>
    <property type="match status" value="2"/>
</dbReference>
<keyword evidence="6" id="KW-1185">Reference proteome</keyword>
<organism evidence="5 6">
    <name type="scientific">Lederbergia ruris</name>
    <dbReference type="NCBI Taxonomy" id="217495"/>
    <lineage>
        <taxon>Bacteria</taxon>
        <taxon>Bacillati</taxon>
        <taxon>Bacillota</taxon>
        <taxon>Bacilli</taxon>
        <taxon>Bacillales</taxon>
        <taxon>Bacillaceae</taxon>
        <taxon>Lederbergia</taxon>
    </lineage>
</organism>
<dbReference type="RefSeq" id="WP_212967462.1">
    <property type="nucleotide sequence ID" value="NZ_BORB01000059.1"/>
</dbReference>
<accession>A0ABQ4KPB2</accession>
<dbReference type="CDD" id="cd00118">
    <property type="entry name" value="LysM"/>
    <property type="match status" value="2"/>
</dbReference>
<feature type="chain" id="PRO_5046537041" evidence="3">
    <location>
        <begin position="25"/>
        <end position="256"/>
    </location>
</feature>
<keyword evidence="1 3" id="KW-0732">Signal</keyword>
<evidence type="ECO:0000259" key="4">
    <source>
        <dbReference type="PROSITE" id="PS51782"/>
    </source>
</evidence>
<dbReference type="PANTHER" id="PTHR39160:SF6">
    <property type="entry name" value="CELL WALL-BINDING PROTEIN YOCH"/>
    <property type="match status" value="1"/>
</dbReference>
<evidence type="ECO:0000313" key="6">
    <source>
        <dbReference type="Proteomes" id="UP000679950"/>
    </source>
</evidence>
<dbReference type="SMART" id="SM00257">
    <property type="entry name" value="LysM"/>
    <property type="match status" value="2"/>
</dbReference>
<dbReference type="Proteomes" id="UP000679950">
    <property type="component" value="Unassembled WGS sequence"/>
</dbReference>
<dbReference type="InterPro" id="IPR018392">
    <property type="entry name" value="LysM"/>
</dbReference>
<evidence type="ECO:0000256" key="1">
    <source>
        <dbReference type="ARBA" id="ARBA00022729"/>
    </source>
</evidence>
<dbReference type="SUPFAM" id="SSF54106">
    <property type="entry name" value="LysM domain"/>
    <property type="match status" value="2"/>
</dbReference>
<gene>
    <name evidence="5" type="primary">yocH</name>
    <name evidence="5" type="ORF">J8TS2_40720</name>
</gene>
<protein>
    <submittedName>
        <fullName evidence="5">Cell wall-binding protein YocH</fullName>
    </submittedName>
</protein>
<evidence type="ECO:0000256" key="2">
    <source>
        <dbReference type="SAM" id="MobiDB-lite"/>
    </source>
</evidence>
<reference evidence="5 6" key="1">
    <citation type="submission" date="2021-03" db="EMBL/GenBank/DDBJ databases">
        <title>Antimicrobial resistance genes in bacteria isolated from Japanese honey, and their potential for conferring macrolide and lincosamide resistance in the American foulbrood pathogen Paenibacillus larvae.</title>
        <authorList>
            <person name="Okamoto M."/>
            <person name="Kumagai M."/>
            <person name="Kanamori H."/>
            <person name="Takamatsu D."/>
        </authorList>
    </citation>
    <scope>NUCLEOTIDE SEQUENCE [LARGE SCALE GENOMIC DNA]</scope>
    <source>
        <strain evidence="5 6">J8TS2</strain>
    </source>
</reference>
<dbReference type="Pfam" id="PF06725">
    <property type="entry name" value="3D"/>
    <property type="match status" value="1"/>
</dbReference>
<dbReference type="CDD" id="cd22786">
    <property type="entry name" value="DPBB_YuiC-like"/>
    <property type="match status" value="1"/>
</dbReference>
<dbReference type="SUPFAM" id="SSF50685">
    <property type="entry name" value="Barwin-like endoglucanases"/>
    <property type="match status" value="1"/>
</dbReference>
<feature type="domain" description="LysM" evidence="4">
    <location>
        <begin position="25"/>
        <end position="68"/>
    </location>
</feature>
<dbReference type="InterPro" id="IPR036908">
    <property type="entry name" value="RlpA-like_sf"/>
</dbReference>
<proteinExistence type="predicted"/>
<feature type="domain" description="LysM" evidence="4">
    <location>
        <begin position="75"/>
        <end position="118"/>
    </location>
</feature>
<evidence type="ECO:0000313" key="5">
    <source>
        <dbReference type="EMBL" id="GIN59753.1"/>
    </source>
</evidence>
<feature type="region of interest" description="Disordered" evidence="2">
    <location>
        <begin position="128"/>
        <end position="157"/>
    </location>
</feature>
<feature type="signal peptide" evidence="3">
    <location>
        <begin position="1"/>
        <end position="24"/>
    </location>
</feature>
<dbReference type="PANTHER" id="PTHR39160">
    <property type="entry name" value="CELL WALL-BINDING PROTEIN YOCH"/>
    <property type="match status" value="1"/>
</dbReference>
<comment type="caution">
    <text evidence="5">The sequence shown here is derived from an EMBL/GenBank/DDBJ whole genome shotgun (WGS) entry which is preliminary data.</text>
</comment>